<comment type="caution">
    <text evidence="5">The sequence shown here is derived from an EMBL/GenBank/DDBJ whole genome shotgun (WGS) entry which is preliminary data.</text>
</comment>
<dbReference type="GO" id="GO:0006325">
    <property type="term" value="P:chromatin organization"/>
    <property type="evidence" value="ECO:0007669"/>
    <property type="project" value="UniProtKB-KW"/>
</dbReference>
<keyword evidence="5" id="KW-0371">Homeobox</keyword>
<feature type="region of interest" description="Disordered" evidence="2">
    <location>
        <begin position="90"/>
        <end position="110"/>
    </location>
</feature>
<keyword evidence="5" id="KW-0238">DNA-binding</keyword>
<gene>
    <name evidence="5" type="ORF">CTI12_AA074620</name>
</gene>
<evidence type="ECO:0000259" key="3">
    <source>
        <dbReference type="PROSITE" id="PS50090"/>
    </source>
</evidence>
<keyword evidence="6" id="KW-1185">Reference proteome</keyword>
<feature type="domain" description="HSA" evidence="4">
    <location>
        <begin position="405"/>
        <end position="476"/>
    </location>
</feature>
<feature type="compositionally biased region" description="Polar residues" evidence="2">
    <location>
        <begin position="136"/>
        <end position="152"/>
    </location>
</feature>
<feature type="region of interest" description="Disordered" evidence="2">
    <location>
        <begin position="1059"/>
        <end position="1109"/>
    </location>
</feature>
<organism evidence="5 6">
    <name type="scientific">Artemisia annua</name>
    <name type="common">Sweet wormwood</name>
    <dbReference type="NCBI Taxonomy" id="35608"/>
    <lineage>
        <taxon>Eukaryota</taxon>
        <taxon>Viridiplantae</taxon>
        <taxon>Streptophyta</taxon>
        <taxon>Embryophyta</taxon>
        <taxon>Tracheophyta</taxon>
        <taxon>Spermatophyta</taxon>
        <taxon>Magnoliopsida</taxon>
        <taxon>eudicotyledons</taxon>
        <taxon>Gunneridae</taxon>
        <taxon>Pentapetalae</taxon>
        <taxon>asterids</taxon>
        <taxon>campanulids</taxon>
        <taxon>Asterales</taxon>
        <taxon>Asteraceae</taxon>
        <taxon>Asteroideae</taxon>
        <taxon>Anthemideae</taxon>
        <taxon>Artemisiinae</taxon>
        <taxon>Artemisia</taxon>
    </lineage>
</organism>
<feature type="region of interest" description="Disordered" evidence="2">
    <location>
        <begin position="134"/>
        <end position="187"/>
    </location>
</feature>
<dbReference type="Pfam" id="PF07529">
    <property type="entry name" value="HSA"/>
    <property type="match status" value="1"/>
</dbReference>
<dbReference type="PROSITE" id="PS50090">
    <property type="entry name" value="MYB_LIKE"/>
    <property type="match status" value="1"/>
</dbReference>
<dbReference type="PROSITE" id="PS51204">
    <property type="entry name" value="HSA"/>
    <property type="match status" value="1"/>
</dbReference>
<dbReference type="STRING" id="35608.A0A2U1Q4X6"/>
<evidence type="ECO:0000313" key="5">
    <source>
        <dbReference type="EMBL" id="PWA93070.1"/>
    </source>
</evidence>
<keyword evidence="5" id="KW-0547">Nucleotide-binding</keyword>
<dbReference type="GO" id="GO:0035267">
    <property type="term" value="C:NuA4 histone acetyltransferase complex"/>
    <property type="evidence" value="ECO:0007669"/>
    <property type="project" value="InterPro"/>
</dbReference>
<dbReference type="InterPro" id="IPR001005">
    <property type="entry name" value="SANT/Myb"/>
</dbReference>
<reference evidence="5 6" key="1">
    <citation type="journal article" date="2018" name="Mol. Plant">
        <title>The genome of Artemisia annua provides insight into the evolution of Asteraceae family and artemisinin biosynthesis.</title>
        <authorList>
            <person name="Shen Q."/>
            <person name="Zhang L."/>
            <person name="Liao Z."/>
            <person name="Wang S."/>
            <person name="Yan T."/>
            <person name="Shi P."/>
            <person name="Liu M."/>
            <person name="Fu X."/>
            <person name="Pan Q."/>
            <person name="Wang Y."/>
            <person name="Lv Z."/>
            <person name="Lu X."/>
            <person name="Zhang F."/>
            <person name="Jiang W."/>
            <person name="Ma Y."/>
            <person name="Chen M."/>
            <person name="Hao X."/>
            <person name="Li L."/>
            <person name="Tang Y."/>
            <person name="Lv G."/>
            <person name="Zhou Y."/>
            <person name="Sun X."/>
            <person name="Brodelius P.E."/>
            <person name="Rose J.K.C."/>
            <person name="Tang K."/>
        </authorList>
    </citation>
    <scope>NUCLEOTIDE SEQUENCE [LARGE SCALE GENOMIC DNA]</scope>
    <source>
        <strain evidence="6">cv. Huhao1</strain>
        <tissue evidence="5">Leaf</tissue>
    </source>
</reference>
<dbReference type="EMBL" id="PKPP01000413">
    <property type="protein sequence ID" value="PWA93070.1"/>
    <property type="molecule type" value="Genomic_DNA"/>
</dbReference>
<dbReference type="InterPro" id="IPR014012">
    <property type="entry name" value="HSA_dom"/>
</dbReference>
<feature type="compositionally biased region" description="Polar residues" evidence="2">
    <location>
        <begin position="1296"/>
        <end position="1310"/>
    </location>
</feature>
<feature type="region of interest" description="Disordered" evidence="2">
    <location>
        <begin position="989"/>
        <end position="1008"/>
    </location>
</feature>
<accession>A0A2U1Q4X6</accession>
<feature type="domain" description="Myb-like" evidence="3">
    <location>
        <begin position="874"/>
        <end position="926"/>
    </location>
</feature>
<sequence length="1437" mass="157609">MGGGIDGRLGISSTLTLQRSSDLEKLQAELRQTFTAAEKYRIELEFLQNGGNPLDLKFQSAASVSVQSTSLTDQHQELFVTSEPKESFAVTASPHGDSVGSSNRLGDPSVYEPNGADNLVLFDGGNKISEAERRSIASSDHYSQLDSGQNTRKSGDPAALGLPHILYKRRVRSRPNRDGARSSSSKDVKGLVVAASENGNAFSSCNSNIKGSNASVTIKDKVSNGHLDTELNGVLAEETTPRQVISTNGLNSELQCTQNGQSLDVNNEDELPARPRNVKCNGTIEQNLASNEVPGKEGKGLVQGKECDILNIASNNIDSCCRSHNEDGLVLKEVEALKGSESNLQNELKNPGSAEEIKPDGPTAIREQSARSQNLNLAIKEREDYILKEAQIIEVKRMRITELDVSTLPLRNHQISHWDLVLEEMSWLANDFAQERLWKASVAAQISRQVALSSQKRYQQQIASRKQKEVAQILSRDVMEFWHTIEVKCKDLELQSLKTDSKQGLQGYAVRFLKYNSILVQCSTMEVPSAHDMTDLGIIDIAWDNLTEENLFFTVPPGANEAYRKSIESHLLQCERTWTGMQEEVDTSGRAAFADNVIEEDDEETRACSLPGAFEGCKASTAIKNRREDYKSYTERPYEMGADLPSMQAIEKNTGTQPSVLYGKRPGSSLNVILPTKHVRTASSQRVVGPFSAETSGYIQAPNKTEASSGDNSSQDEQIILHGGAQIPDSVEAESVDDYAKQLQFHLVDVSDRPRKKKKAKHPGASFNHRWSLDSKFQNDQKDHSERRLDAYRLGSNGGNGLCIQRNTKKLKIRELSDNSFGDFTPLPRSIPSPVTPQMSDMANRKKFMDLLVPDRGKRSKTLKIPVGQPGSGSPWPLFEDQFLVVLVHDIGPNWGLISDAFNSSLRFKRIFRSSKECKERHKMLMYRSTGDGGESSEDSGSSQPYPFTLPGIPEGSARQLFQRLQGPIEEDTLKSYFEKIIKIGKKQYHGTRKKDKKEPKQLQQPHSSHALALSQVFPNNINGGPVLTPMDFCDAIECTPDVPAVGYPGSHSGGLPISVHSNGSSSSTPGSSSLIHGVDFSSASVPLNPPNRDVRPGISRTGALSKDDQQGMQQYNQMLSGRHLQHANLSPGSLSGTSRGVRMLAVENGTGVMSGLNRNTPMARSGFNGTSSPSMAMLCPINMQSRVGPGQGSSMLRPKQSTDHQRQDLPVSQGGSSQGVPQLPNGMSLLPNQSTQPLDKPHSHELSSNSHNRKKLQGPCNQALRMRLIKEKQLRQQRILQQQQFPQPPKSQFPVSSAQNSTCVRPQSSTPLVPCGLVRNPQTSGNHQILKQQNIDDQFVSTSQMQAASSKNILQQKADNNHQNNAAGLVAFSSLMPSNNQQLPPQTHQKLLNISRGMVTNRLVKSPEPPTNNSQTNLNLPIPQVPCSVGATGETF</sequence>
<dbReference type="Proteomes" id="UP000245207">
    <property type="component" value="Unassembled WGS sequence"/>
</dbReference>
<evidence type="ECO:0000259" key="4">
    <source>
        <dbReference type="PROSITE" id="PS51204"/>
    </source>
</evidence>
<keyword evidence="1" id="KW-0156">Chromatin regulator</keyword>
<feature type="region of interest" description="Disordered" evidence="2">
    <location>
        <begin position="1284"/>
        <end position="1310"/>
    </location>
</feature>
<keyword evidence="5" id="KW-0347">Helicase</keyword>
<keyword evidence="5" id="KW-0067">ATP-binding</keyword>
<dbReference type="InterPro" id="IPR044798">
    <property type="entry name" value="EAF1A/B"/>
</dbReference>
<protein>
    <submittedName>
        <fullName evidence="5">Homeodomain-like, Helicase/SANT-associated domain, Myb-like domain protein</fullName>
    </submittedName>
</protein>
<feature type="region of interest" description="Disordered" evidence="2">
    <location>
        <begin position="693"/>
        <end position="715"/>
    </location>
</feature>
<proteinExistence type="predicted"/>
<feature type="region of interest" description="Disordered" evidence="2">
    <location>
        <begin position="344"/>
        <end position="363"/>
    </location>
</feature>
<dbReference type="OrthoDB" id="372624at2759"/>
<feature type="region of interest" description="Disordered" evidence="2">
    <location>
        <begin position="1184"/>
        <end position="1260"/>
    </location>
</feature>
<keyword evidence="5" id="KW-0378">Hydrolase</keyword>
<evidence type="ECO:0000256" key="1">
    <source>
        <dbReference type="ARBA" id="ARBA00022853"/>
    </source>
</evidence>
<feature type="region of interest" description="Disordered" evidence="2">
    <location>
        <begin position="928"/>
        <end position="950"/>
    </location>
</feature>
<dbReference type="GO" id="GO:0003677">
    <property type="term" value="F:DNA binding"/>
    <property type="evidence" value="ECO:0007669"/>
    <property type="project" value="UniProtKB-KW"/>
</dbReference>
<feature type="compositionally biased region" description="Low complexity" evidence="2">
    <location>
        <begin position="1059"/>
        <end position="1074"/>
    </location>
</feature>
<evidence type="ECO:0000256" key="2">
    <source>
        <dbReference type="SAM" id="MobiDB-lite"/>
    </source>
</evidence>
<dbReference type="PANTHER" id="PTHR46774">
    <property type="entry name" value="CHROMATIN MODIFICATION-RELATED PROTEIN EAF1 A-RELATED"/>
    <property type="match status" value="1"/>
</dbReference>
<dbReference type="PANTHER" id="PTHR46774:SF3">
    <property type="entry name" value="CHROMATIN MODIFICATION-RELATED PROTEIN EAF1 A-RELATED"/>
    <property type="match status" value="1"/>
</dbReference>
<feature type="compositionally biased region" description="Basic and acidic residues" evidence="2">
    <location>
        <begin position="175"/>
        <end position="187"/>
    </location>
</feature>
<name>A0A2U1Q4X6_ARTAN</name>
<dbReference type="GO" id="GO:0004386">
    <property type="term" value="F:helicase activity"/>
    <property type="evidence" value="ECO:0007669"/>
    <property type="project" value="UniProtKB-KW"/>
</dbReference>
<evidence type="ECO:0000313" key="6">
    <source>
        <dbReference type="Proteomes" id="UP000245207"/>
    </source>
</evidence>
<dbReference type="SMART" id="SM00573">
    <property type="entry name" value="HSA"/>
    <property type="match status" value="1"/>
</dbReference>